<dbReference type="PANTHER" id="PTHR39218">
    <property type="entry name" value="OXIDOREDUCTASE 14 KDA SUBUNIT, PUTATIVE (AFU_ORTHOLOGUE AFUA_1G12110)-RELATED"/>
    <property type="match status" value="1"/>
</dbReference>
<dbReference type="EMBL" id="CAJVRC010000891">
    <property type="protein sequence ID" value="CAG8907483.1"/>
    <property type="molecule type" value="Genomic_DNA"/>
</dbReference>
<protein>
    <recommendedName>
        <fullName evidence="4">NADH-ubiquinone oxidoreductase 14 kDa subunit</fullName>
    </recommendedName>
</protein>
<accession>A0A9W4P868</accession>
<dbReference type="Proteomes" id="UP001154252">
    <property type="component" value="Unassembled WGS sequence"/>
</dbReference>
<name>A0A9W4P868_9EURO</name>
<feature type="transmembrane region" description="Helical" evidence="1">
    <location>
        <begin position="103"/>
        <end position="120"/>
    </location>
</feature>
<sequence length="158" mass="17909">MFRDWELRPADLLQPRLPCTIATATSNSASIYSGRCGVELTSPPIRLLDPFPRIYLRPRITTTTPRPTAIMVHKVLFWSGFGIAVRLWQLGIEMRPILAKESLWVYPLFAGVGGSFGYWLQGVESRQLKMLAQRREAILEKRRRRDEKPEGGVLAAAS</sequence>
<reference evidence="2" key="1">
    <citation type="submission" date="2021-07" db="EMBL/GenBank/DDBJ databases">
        <authorList>
            <person name="Branca A.L. A."/>
        </authorList>
    </citation>
    <scope>NUCLEOTIDE SEQUENCE</scope>
</reference>
<keyword evidence="1" id="KW-0472">Membrane</keyword>
<comment type="caution">
    <text evidence="2">The sequence shown here is derived from an EMBL/GenBank/DDBJ whole genome shotgun (WGS) entry which is preliminary data.</text>
</comment>
<proteinExistence type="predicted"/>
<evidence type="ECO:0000313" key="3">
    <source>
        <dbReference type="Proteomes" id="UP001154252"/>
    </source>
</evidence>
<organism evidence="2 3">
    <name type="scientific">Penicillium egyptiacum</name>
    <dbReference type="NCBI Taxonomy" id="1303716"/>
    <lineage>
        <taxon>Eukaryota</taxon>
        <taxon>Fungi</taxon>
        <taxon>Dikarya</taxon>
        <taxon>Ascomycota</taxon>
        <taxon>Pezizomycotina</taxon>
        <taxon>Eurotiomycetes</taxon>
        <taxon>Eurotiomycetidae</taxon>
        <taxon>Eurotiales</taxon>
        <taxon>Aspergillaceae</taxon>
        <taxon>Penicillium</taxon>
    </lineage>
</organism>
<gene>
    <name evidence="2" type="ORF">PEGY_LOCUS8846</name>
</gene>
<keyword evidence="1" id="KW-1133">Transmembrane helix</keyword>
<dbReference type="PANTHER" id="PTHR39218:SF1">
    <property type="entry name" value="OXIDOREDUCTASE 14 KDA SUBUNIT, PUTATIVE (AFU_ORTHOLOGUE AFUA_1G12110)-RELATED"/>
    <property type="match status" value="1"/>
</dbReference>
<keyword evidence="1" id="KW-0812">Transmembrane</keyword>
<dbReference type="AlphaFoldDB" id="A0A9W4P868"/>
<feature type="transmembrane region" description="Helical" evidence="1">
    <location>
        <begin position="75"/>
        <end position="91"/>
    </location>
</feature>
<evidence type="ECO:0000256" key="1">
    <source>
        <dbReference type="SAM" id="Phobius"/>
    </source>
</evidence>
<evidence type="ECO:0008006" key="4">
    <source>
        <dbReference type="Google" id="ProtNLM"/>
    </source>
</evidence>
<evidence type="ECO:0000313" key="2">
    <source>
        <dbReference type="EMBL" id="CAG8907483.1"/>
    </source>
</evidence>
<keyword evidence="3" id="KW-1185">Reference proteome</keyword>
<dbReference type="OrthoDB" id="2141050at2759"/>